<dbReference type="PROSITE" id="PS51257">
    <property type="entry name" value="PROKAR_LIPOPROTEIN"/>
    <property type="match status" value="1"/>
</dbReference>
<evidence type="ECO:0000313" key="2">
    <source>
        <dbReference type="Proteomes" id="UP000002698"/>
    </source>
</evidence>
<dbReference type="STRING" id="348780.NP_4736A"/>
<proteinExistence type="predicted"/>
<reference evidence="1 2" key="1">
    <citation type="journal article" date="2005" name="Genome Res.">
        <title>Living with two extremes: conclusions from the genome sequence of Natronomonas pharaonis.</title>
        <authorList>
            <person name="Falb M."/>
            <person name="Pfeiffer F."/>
            <person name="Palm P."/>
            <person name="Rodewald K."/>
            <person name="Hickmann V."/>
            <person name="Tittor J."/>
            <person name="Oesterhelt D."/>
        </authorList>
    </citation>
    <scope>NUCLEOTIDE SEQUENCE [LARGE SCALE GENOMIC DNA]</scope>
    <source>
        <strain evidence="2">ATCC 35678 / DSM 2160 / CIP 103997 / JCM 8858 / NBRC 14720 / NCIMB 2260 / Gabara</strain>
    </source>
</reference>
<dbReference type="AlphaFoldDB" id="A0A1U7EYY2"/>
<dbReference type="GeneID" id="3702162"/>
<evidence type="ECO:0000313" key="1">
    <source>
        <dbReference type="EMBL" id="CAI50459.1"/>
    </source>
</evidence>
<accession>A0A1U7EYY2</accession>
<sequence>MISRREFVASVTATGAVVVAGCGTDEDAAPEETPAPNDLGIELLDHTFRRTAGGGIEIELTLENRADEERSVDITVQVYDDETLLDETLVRMTTPAGEQNTSSSVLVDLAAVEAVTHYVLSVRRDPFVDPEEAPLREAFDGDRLREALE</sequence>
<dbReference type="RefSeq" id="WP_011324072.1">
    <property type="nucleotide sequence ID" value="NC_007426.1"/>
</dbReference>
<dbReference type="KEGG" id="nph:NP_4736A"/>
<dbReference type="InterPro" id="IPR006311">
    <property type="entry name" value="TAT_signal"/>
</dbReference>
<organism evidence="1 2">
    <name type="scientific">Natronomonas pharaonis (strain ATCC 35678 / DSM 2160 / CIP 103997 / JCM 8858 / NBRC 14720 / NCIMB 2260 / Gabara)</name>
    <name type="common">Halobacterium pharaonis</name>
    <dbReference type="NCBI Taxonomy" id="348780"/>
    <lineage>
        <taxon>Archaea</taxon>
        <taxon>Methanobacteriati</taxon>
        <taxon>Methanobacteriota</taxon>
        <taxon>Stenosarchaea group</taxon>
        <taxon>Halobacteria</taxon>
        <taxon>Halobacteriales</taxon>
        <taxon>Natronomonadaceae</taxon>
        <taxon>Natronomonas</taxon>
    </lineage>
</organism>
<dbReference type="eggNOG" id="arCOG10172">
    <property type="taxonomic scope" value="Archaea"/>
</dbReference>
<dbReference type="HOGENOM" id="CLU_1745599_0_0_2"/>
<keyword evidence="2" id="KW-1185">Reference proteome</keyword>
<protein>
    <submittedName>
        <fullName evidence="1">Uncharacterized protein</fullName>
    </submittedName>
</protein>
<name>A0A1U7EYY2_NATPD</name>
<dbReference type="Proteomes" id="UP000002698">
    <property type="component" value="Chromosome"/>
</dbReference>
<dbReference type="EMBL" id="CR936257">
    <property type="protein sequence ID" value="CAI50459.1"/>
    <property type="molecule type" value="Genomic_DNA"/>
</dbReference>
<dbReference type="PROSITE" id="PS51318">
    <property type="entry name" value="TAT"/>
    <property type="match status" value="1"/>
</dbReference>
<gene>
    <name evidence="1" type="ordered locus">NP_4736A</name>
</gene>
<dbReference type="EnsemblBacteria" id="CAI50459">
    <property type="protein sequence ID" value="CAI50459"/>
    <property type="gene ID" value="NP_4736A"/>
</dbReference>